<sequence length="99" mass="11434">MYLEERLEAIERKQEEIISQNTVILTLLKQEREPNLTFLSTKDFAEKAAISYAVARRIIKNGVLPEPICLKVAGQDRIHWPKFCEWLAVPGNAKKLEKI</sequence>
<accession>A0A5D0WNK3</accession>
<dbReference type="EMBL" id="VSLA01000014">
    <property type="protein sequence ID" value="TYC85566.1"/>
    <property type="molecule type" value="Genomic_DNA"/>
</dbReference>
<gene>
    <name evidence="1" type="ORF">FXB42_09340</name>
</gene>
<proteinExistence type="predicted"/>
<reference evidence="1 2" key="1">
    <citation type="submission" date="2019-08" db="EMBL/GenBank/DDBJ databases">
        <title>Isolation and enrichment of carboxydotrophic bacteria from anaerobic sludge for the production of bio-based chemicals from syngas.</title>
        <authorList>
            <person name="Antares A.L."/>
            <person name="Moreira J."/>
            <person name="Diender M."/>
            <person name="Parshina S.N."/>
            <person name="Stams A.J.M."/>
            <person name="Alves M."/>
            <person name="Alves J.I."/>
            <person name="Sousa D.Z."/>
        </authorList>
    </citation>
    <scope>NUCLEOTIDE SEQUENCE [LARGE SCALE GENOMIC DNA]</scope>
    <source>
        <strain evidence="1 2">JM</strain>
    </source>
</reference>
<evidence type="ECO:0000313" key="1">
    <source>
        <dbReference type="EMBL" id="TYC85566.1"/>
    </source>
</evidence>
<dbReference type="RefSeq" id="WP_148637595.1">
    <property type="nucleotide sequence ID" value="NZ_VSLA01000014.1"/>
</dbReference>
<organism evidence="1 2">
    <name type="scientific">Acetobacterium wieringae</name>
    <dbReference type="NCBI Taxonomy" id="52694"/>
    <lineage>
        <taxon>Bacteria</taxon>
        <taxon>Bacillati</taxon>
        <taxon>Bacillota</taxon>
        <taxon>Clostridia</taxon>
        <taxon>Eubacteriales</taxon>
        <taxon>Eubacteriaceae</taxon>
        <taxon>Acetobacterium</taxon>
    </lineage>
</organism>
<name>A0A5D0WNK3_9FIRM</name>
<protein>
    <submittedName>
        <fullName evidence="1">Uncharacterized protein</fullName>
    </submittedName>
</protein>
<evidence type="ECO:0000313" key="2">
    <source>
        <dbReference type="Proteomes" id="UP000322619"/>
    </source>
</evidence>
<comment type="caution">
    <text evidence="1">The sequence shown here is derived from an EMBL/GenBank/DDBJ whole genome shotgun (WGS) entry which is preliminary data.</text>
</comment>
<dbReference type="Proteomes" id="UP000322619">
    <property type="component" value="Unassembled WGS sequence"/>
</dbReference>
<dbReference type="AlphaFoldDB" id="A0A5D0WNK3"/>